<evidence type="ECO:0000313" key="2">
    <source>
        <dbReference type="Proteomes" id="UP000812440"/>
    </source>
</evidence>
<evidence type="ECO:0000313" key="1">
    <source>
        <dbReference type="EMBL" id="KAG8431533.1"/>
    </source>
</evidence>
<reference evidence="1" key="1">
    <citation type="thesis" date="2020" institute="ProQuest LLC" country="789 East Eisenhower Parkway, Ann Arbor, MI, USA">
        <title>Comparative Genomics and Chromosome Evolution.</title>
        <authorList>
            <person name="Mudd A.B."/>
        </authorList>
    </citation>
    <scope>NUCLEOTIDE SEQUENCE</scope>
    <source>
        <strain evidence="1">Female2</strain>
        <tissue evidence="1">Blood</tissue>
    </source>
</reference>
<keyword evidence="2" id="KW-1185">Reference proteome</keyword>
<dbReference type="Proteomes" id="UP000812440">
    <property type="component" value="Unassembled WGS sequence"/>
</dbReference>
<name>A0A8T2II79_9PIPI</name>
<dbReference type="EMBL" id="JAACNH010000153">
    <property type="protein sequence ID" value="KAG8431533.1"/>
    <property type="molecule type" value="Genomic_DNA"/>
</dbReference>
<comment type="caution">
    <text evidence="1">The sequence shown here is derived from an EMBL/GenBank/DDBJ whole genome shotgun (WGS) entry which is preliminary data.</text>
</comment>
<gene>
    <name evidence="1" type="ORF">GDO86_018371</name>
</gene>
<organism evidence="1 2">
    <name type="scientific">Hymenochirus boettgeri</name>
    <name type="common">Congo dwarf clawed frog</name>
    <dbReference type="NCBI Taxonomy" id="247094"/>
    <lineage>
        <taxon>Eukaryota</taxon>
        <taxon>Metazoa</taxon>
        <taxon>Chordata</taxon>
        <taxon>Craniata</taxon>
        <taxon>Vertebrata</taxon>
        <taxon>Euteleostomi</taxon>
        <taxon>Amphibia</taxon>
        <taxon>Batrachia</taxon>
        <taxon>Anura</taxon>
        <taxon>Pipoidea</taxon>
        <taxon>Pipidae</taxon>
        <taxon>Pipinae</taxon>
        <taxon>Hymenochirus</taxon>
    </lineage>
</organism>
<accession>A0A8T2II79</accession>
<proteinExistence type="predicted"/>
<protein>
    <submittedName>
        <fullName evidence="1">Uncharacterized protein</fullName>
    </submittedName>
</protein>
<dbReference type="AlphaFoldDB" id="A0A8T2II79"/>
<sequence>MEHGCVQMGLVYMMKTGLKIIQTWTVEFLIRRKFPHKTVIRIKSVSVLRIHHGSTHSSEPVRFYSASLKRYSINPINSGHFCGIQPALFVDTYIWPCVCFYACIVNL</sequence>